<protein>
    <submittedName>
        <fullName evidence="1">Uncharacterized protein</fullName>
    </submittedName>
</protein>
<dbReference type="EMBL" id="CP036339">
    <property type="protein sequence ID" value="QDT75500.1"/>
    <property type="molecule type" value="Genomic_DNA"/>
</dbReference>
<keyword evidence="2" id="KW-1185">Reference proteome</keyword>
<sequence>MDNSADDICRRMEAIRRTAGAEVETIVQSAKTLSDWRYYVKNHPLILAGAAAGLGFLLIPRKNPGRAGGNDETQELIELLKKHHVRGISVEGPPAGILKTVAGIATPFLVRTALNFAQSRLASGGDWASLFGGKTSPAADHDHDVEQTFEELNIPR</sequence>
<name>A0A517U4L4_9BACT</name>
<proteinExistence type="predicted"/>
<dbReference type="KEGG" id="llh:I41_47110"/>
<reference evidence="1 2" key="1">
    <citation type="submission" date="2019-02" db="EMBL/GenBank/DDBJ databases">
        <title>Deep-cultivation of Planctomycetes and their phenomic and genomic characterization uncovers novel biology.</title>
        <authorList>
            <person name="Wiegand S."/>
            <person name="Jogler M."/>
            <person name="Boedeker C."/>
            <person name="Pinto D."/>
            <person name="Vollmers J."/>
            <person name="Rivas-Marin E."/>
            <person name="Kohn T."/>
            <person name="Peeters S.H."/>
            <person name="Heuer A."/>
            <person name="Rast P."/>
            <person name="Oberbeckmann S."/>
            <person name="Bunk B."/>
            <person name="Jeske O."/>
            <person name="Meyerdierks A."/>
            <person name="Storesund J.E."/>
            <person name="Kallscheuer N."/>
            <person name="Luecker S."/>
            <person name="Lage O.M."/>
            <person name="Pohl T."/>
            <person name="Merkel B.J."/>
            <person name="Hornburger P."/>
            <person name="Mueller R.-W."/>
            <person name="Bruemmer F."/>
            <person name="Labrenz M."/>
            <person name="Spormann A.M."/>
            <person name="Op den Camp H."/>
            <person name="Overmann J."/>
            <person name="Amann R."/>
            <person name="Jetten M.S.M."/>
            <person name="Mascher T."/>
            <person name="Medema M.H."/>
            <person name="Devos D.P."/>
            <person name="Kaster A.-K."/>
            <person name="Ovreas L."/>
            <person name="Rohde M."/>
            <person name="Galperin M.Y."/>
            <person name="Jogler C."/>
        </authorList>
    </citation>
    <scope>NUCLEOTIDE SEQUENCE [LARGE SCALE GENOMIC DNA]</scope>
    <source>
        <strain evidence="1 2">I41</strain>
    </source>
</reference>
<dbReference type="AlphaFoldDB" id="A0A517U4L4"/>
<evidence type="ECO:0000313" key="2">
    <source>
        <dbReference type="Proteomes" id="UP000317909"/>
    </source>
</evidence>
<dbReference type="OrthoDB" id="213584at2"/>
<evidence type="ECO:0000313" key="1">
    <source>
        <dbReference type="EMBL" id="QDT75500.1"/>
    </source>
</evidence>
<dbReference type="Proteomes" id="UP000317909">
    <property type="component" value="Chromosome"/>
</dbReference>
<organism evidence="1 2">
    <name type="scientific">Lacipirellula limnantheis</name>
    <dbReference type="NCBI Taxonomy" id="2528024"/>
    <lineage>
        <taxon>Bacteria</taxon>
        <taxon>Pseudomonadati</taxon>
        <taxon>Planctomycetota</taxon>
        <taxon>Planctomycetia</taxon>
        <taxon>Pirellulales</taxon>
        <taxon>Lacipirellulaceae</taxon>
        <taxon>Lacipirellula</taxon>
    </lineage>
</organism>
<dbReference type="RefSeq" id="WP_145435192.1">
    <property type="nucleotide sequence ID" value="NZ_CP036339.1"/>
</dbReference>
<accession>A0A517U4L4</accession>
<gene>
    <name evidence="1" type="ORF">I41_47110</name>
</gene>